<dbReference type="InterPro" id="IPR042094">
    <property type="entry name" value="T2SS_GspF_sf"/>
</dbReference>
<comment type="caution">
    <text evidence="9">The sequence shown here is derived from an EMBL/GenBank/DDBJ whole genome shotgun (WGS) entry which is preliminary data.</text>
</comment>
<feature type="transmembrane region" description="Helical" evidence="7">
    <location>
        <begin position="6"/>
        <end position="33"/>
    </location>
</feature>
<sequence>MPHDPINLVMAAAFALGVFGLLALLLPALRLIWDAQSAERQDKVAAVLTYLLGRPSDPVDTMALFLFAAVALGAALYAAGATVPSILMILVLFIALPVFFYSRASGQRARELELSLPLALQQVANEMAAGATLETALKRVAESAPPPADIEIGRLQRRVEIMGIDEAFEEMARRLDMPSFTLTASVVRVGTSSGGRLIEALKNLSRTLIEIERLNKKLRTASENGRRNLYLMSLVGPLVAVAAAFVVDHEQSVLADPFGQLLIGVAVLAFFGAHVIGHRLTKVQV</sequence>
<reference evidence="9 10" key="1">
    <citation type="submission" date="2019-12" db="EMBL/GenBank/DDBJ databases">
        <authorList>
            <person name="Lee S.D."/>
        </authorList>
    </citation>
    <scope>NUCLEOTIDE SEQUENCE [LARGE SCALE GENOMIC DNA]</scope>
    <source>
        <strain evidence="9 10">GH1-50</strain>
    </source>
</reference>
<comment type="subcellular location">
    <subcellularLocation>
        <location evidence="1">Cell membrane</location>
        <topology evidence="1">Multi-pass membrane protein</topology>
    </subcellularLocation>
</comment>
<feature type="transmembrane region" description="Helical" evidence="7">
    <location>
        <begin position="229"/>
        <end position="246"/>
    </location>
</feature>
<gene>
    <name evidence="9" type="ORF">GQ651_17975</name>
</gene>
<protein>
    <recommendedName>
        <fullName evidence="8">Type II secretion system protein GspF domain-containing protein</fullName>
    </recommendedName>
</protein>
<evidence type="ECO:0000256" key="2">
    <source>
        <dbReference type="ARBA" id="ARBA00022475"/>
    </source>
</evidence>
<keyword evidence="4 7" id="KW-1133">Transmembrane helix</keyword>
<proteinExistence type="predicted"/>
<feature type="transmembrane region" description="Helical" evidence="7">
    <location>
        <begin position="85"/>
        <end position="102"/>
    </location>
</feature>
<reference evidence="9 10" key="2">
    <citation type="submission" date="2020-03" db="EMBL/GenBank/DDBJ databases">
        <title>Kangsaoukella pontilimi gen. nov., sp. nov., a new member of the family Rhodobacteraceae isolated from a tidal mudflat.</title>
        <authorList>
            <person name="Kim I.S."/>
        </authorList>
    </citation>
    <scope>NUCLEOTIDE SEQUENCE [LARGE SCALE GENOMIC DNA]</scope>
    <source>
        <strain evidence="9 10">GH1-50</strain>
    </source>
</reference>
<dbReference type="EMBL" id="WUPT01000005">
    <property type="protein sequence ID" value="MXQ09738.1"/>
    <property type="molecule type" value="Genomic_DNA"/>
</dbReference>
<dbReference type="Proteomes" id="UP000480350">
    <property type="component" value="Unassembled WGS sequence"/>
</dbReference>
<dbReference type="AlphaFoldDB" id="A0A7C9N349"/>
<dbReference type="RefSeq" id="WP_160765664.1">
    <property type="nucleotide sequence ID" value="NZ_WUPT01000005.1"/>
</dbReference>
<accession>A0A7C9N349</accession>
<name>A0A7C9N349_9RHOB</name>
<dbReference type="Pfam" id="PF00482">
    <property type="entry name" value="T2SSF"/>
    <property type="match status" value="1"/>
</dbReference>
<evidence type="ECO:0000256" key="1">
    <source>
        <dbReference type="ARBA" id="ARBA00004651"/>
    </source>
</evidence>
<dbReference type="PANTHER" id="PTHR35007">
    <property type="entry name" value="INTEGRAL MEMBRANE PROTEIN-RELATED"/>
    <property type="match status" value="1"/>
</dbReference>
<keyword evidence="5 7" id="KW-0472">Membrane</keyword>
<keyword evidence="2" id="KW-1003">Cell membrane</keyword>
<dbReference type="GO" id="GO:0005886">
    <property type="term" value="C:plasma membrane"/>
    <property type="evidence" value="ECO:0007669"/>
    <property type="project" value="UniProtKB-SubCell"/>
</dbReference>
<evidence type="ECO:0000256" key="4">
    <source>
        <dbReference type="ARBA" id="ARBA00022989"/>
    </source>
</evidence>
<keyword evidence="6" id="KW-0175">Coiled coil</keyword>
<evidence type="ECO:0000259" key="8">
    <source>
        <dbReference type="Pfam" id="PF00482"/>
    </source>
</evidence>
<keyword evidence="3 7" id="KW-0812">Transmembrane</keyword>
<evidence type="ECO:0000256" key="6">
    <source>
        <dbReference type="SAM" id="Coils"/>
    </source>
</evidence>
<evidence type="ECO:0000256" key="5">
    <source>
        <dbReference type="ARBA" id="ARBA00023136"/>
    </source>
</evidence>
<keyword evidence="10" id="KW-1185">Reference proteome</keyword>
<evidence type="ECO:0000256" key="7">
    <source>
        <dbReference type="SAM" id="Phobius"/>
    </source>
</evidence>
<dbReference type="PANTHER" id="PTHR35007:SF1">
    <property type="entry name" value="PILUS ASSEMBLY PROTEIN"/>
    <property type="match status" value="1"/>
</dbReference>
<evidence type="ECO:0000256" key="3">
    <source>
        <dbReference type="ARBA" id="ARBA00022692"/>
    </source>
</evidence>
<dbReference type="Gene3D" id="1.20.81.30">
    <property type="entry name" value="Type II secretion system (T2SS), domain F"/>
    <property type="match status" value="1"/>
</dbReference>
<feature type="coiled-coil region" evidence="6">
    <location>
        <begin position="197"/>
        <end position="224"/>
    </location>
</feature>
<dbReference type="InterPro" id="IPR018076">
    <property type="entry name" value="T2SS_GspF_dom"/>
</dbReference>
<feature type="transmembrane region" description="Helical" evidence="7">
    <location>
        <begin position="61"/>
        <end position="79"/>
    </location>
</feature>
<feature type="domain" description="Type II secretion system protein GspF" evidence="8">
    <location>
        <begin position="120"/>
        <end position="241"/>
    </location>
</feature>
<organism evidence="9 10">
    <name type="scientific">Kangsaoukella pontilimi</name>
    <dbReference type="NCBI Taxonomy" id="2691042"/>
    <lineage>
        <taxon>Bacteria</taxon>
        <taxon>Pseudomonadati</taxon>
        <taxon>Pseudomonadota</taxon>
        <taxon>Alphaproteobacteria</taxon>
        <taxon>Rhodobacterales</taxon>
        <taxon>Paracoccaceae</taxon>
        <taxon>Kangsaoukella</taxon>
    </lineage>
</organism>
<feature type="transmembrane region" description="Helical" evidence="7">
    <location>
        <begin position="258"/>
        <end position="277"/>
    </location>
</feature>
<evidence type="ECO:0000313" key="9">
    <source>
        <dbReference type="EMBL" id="MXQ09738.1"/>
    </source>
</evidence>
<evidence type="ECO:0000313" key="10">
    <source>
        <dbReference type="Proteomes" id="UP000480350"/>
    </source>
</evidence>